<protein>
    <recommendedName>
        <fullName evidence="9">Abasic site processing protein</fullName>
    </recommendedName>
</protein>
<dbReference type="GO" id="GO:0008233">
    <property type="term" value="F:peptidase activity"/>
    <property type="evidence" value="ECO:0007669"/>
    <property type="project" value="UniProtKB-KW"/>
</dbReference>
<reference evidence="8" key="1">
    <citation type="journal article" date="2015" name="Nature">
        <title>Complex archaea that bridge the gap between prokaryotes and eukaryotes.</title>
        <authorList>
            <person name="Spang A."/>
            <person name="Saw J.H."/>
            <person name="Jorgensen S.L."/>
            <person name="Zaremba-Niedzwiedzka K."/>
            <person name="Martijn J."/>
            <person name="Lind A.E."/>
            <person name="van Eijk R."/>
            <person name="Schleper C."/>
            <person name="Guy L."/>
            <person name="Ettema T.J."/>
        </authorList>
    </citation>
    <scope>NUCLEOTIDE SEQUENCE</scope>
</reference>
<dbReference type="InterPro" id="IPR003738">
    <property type="entry name" value="SRAP"/>
</dbReference>
<dbReference type="GO" id="GO:0106300">
    <property type="term" value="P:protein-DNA covalent cross-linking repair"/>
    <property type="evidence" value="ECO:0007669"/>
    <property type="project" value="InterPro"/>
</dbReference>
<evidence type="ECO:0000256" key="4">
    <source>
        <dbReference type="ARBA" id="ARBA00022801"/>
    </source>
</evidence>
<dbReference type="GO" id="GO:0016829">
    <property type="term" value="F:lyase activity"/>
    <property type="evidence" value="ECO:0007669"/>
    <property type="project" value="UniProtKB-KW"/>
</dbReference>
<keyword evidence="2" id="KW-0645">Protease</keyword>
<keyword evidence="7" id="KW-0456">Lyase</keyword>
<dbReference type="PANTHER" id="PTHR13604:SF0">
    <property type="entry name" value="ABASIC SITE PROCESSING PROTEIN HMCES"/>
    <property type="match status" value="1"/>
</dbReference>
<dbReference type="EMBL" id="LAZR01000117">
    <property type="protein sequence ID" value="KKN89601.1"/>
    <property type="molecule type" value="Genomic_DNA"/>
</dbReference>
<dbReference type="InterPro" id="IPR036590">
    <property type="entry name" value="SRAP-like"/>
</dbReference>
<evidence type="ECO:0000256" key="3">
    <source>
        <dbReference type="ARBA" id="ARBA00022763"/>
    </source>
</evidence>
<evidence type="ECO:0000313" key="8">
    <source>
        <dbReference type="EMBL" id="KKN89601.1"/>
    </source>
</evidence>
<evidence type="ECO:0008006" key="9">
    <source>
        <dbReference type="Google" id="ProtNLM"/>
    </source>
</evidence>
<proteinExistence type="inferred from homology"/>
<gene>
    <name evidence="8" type="ORF">LCGC14_0237330</name>
</gene>
<keyword evidence="4" id="KW-0378">Hydrolase</keyword>
<organism evidence="8">
    <name type="scientific">marine sediment metagenome</name>
    <dbReference type="NCBI Taxonomy" id="412755"/>
    <lineage>
        <taxon>unclassified sequences</taxon>
        <taxon>metagenomes</taxon>
        <taxon>ecological metagenomes</taxon>
    </lineage>
</organism>
<comment type="caution">
    <text evidence="8">The sequence shown here is derived from an EMBL/GenBank/DDBJ whole genome shotgun (WGS) entry which is preliminary data.</text>
</comment>
<dbReference type="AlphaFoldDB" id="A0A0F9WTH9"/>
<dbReference type="Gene3D" id="3.90.1680.10">
    <property type="entry name" value="SOS response associated peptidase-like"/>
    <property type="match status" value="1"/>
</dbReference>
<name>A0A0F9WTH9_9ZZZZ</name>
<sequence>MCSHFEAPNADRLKKAFGRVPTQQYQLDVWPTYSSAFVTPGGAGEQPQIRVGMFGLLPHWAADKKLARRTYNARSETVASKPSFRSAWSRGQRCIIPATAIYEPDWNSGKAIPARISRSDGGLLLIAGLWEQWKGEGEDVVESFTMLTVNADDHPLMKRFHRPEDEKRMVVMLPSSKISLWLGGSTADAQKLLTQYPAEKLTSSCEPDGA</sequence>
<accession>A0A0F9WTH9</accession>
<dbReference type="PANTHER" id="PTHR13604">
    <property type="entry name" value="DC12-RELATED"/>
    <property type="match status" value="1"/>
</dbReference>
<dbReference type="SUPFAM" id="SSF143081">
    <property type="entry name" value="BB1717-like"/>
    <property type="match status" value="1"/>
</dbReference>
<keyword evidence="6" id="KW-0238">DNA-binding</keyword>
<evidence type="ECO:0000256" key="2">
    <source>
        <dbReference type="ARBA" id="ARBA00022670"/>
    </source>
</evidence>
<dbReference type="Pfam" id="PF02586">
    <property type="entry name" value="SRAP"/>
    <property type="match status" value="1"/>
</dbReference>
<keyword evidence="3" id="KW-0227">DNA damage</keyword>
<comment type="similarity">
    <text evidence="1">Belongs to the SOS response-associated peptidase family.</text>
</comment>
<keyword evidence="5" id="KW-0190">Covalent protein-DNA linkage</keyword>
<evidence type="ECO:0000256" key="1">
    <source>
        <dbReference type="ARBA" id="ARBA00008136"/>
    </source>
</evidence>
<evidence type="ECO:0000256" key="5">
    <source>
        <dbReference type="ARBA" id="ARBA00023124"/>
    </source>
</evidence>
<evidence type="ECO:0000256" key="6">
    <source>
        <dbReference type="ARBA" id="ARBA00023125"/>
    </source>
</evidence>
<evidence type="ECO:0000256" key="7">
    <source>
        <dbReference type="ARBA" id="ARBA00023239"/>
    </source>
</evidence>
<dbReference type="GO" id="GO:0003697">
    <property type="term" value="F:single-stranded DNA binding"/>
    <property type="evidence" value="ECO:0007669"/>
    <property type="project" value="InterPro"/>
</dbReference>
<dbReference type="GO" id="GO:0006508">
    <property type="term" value="P:proteolysis"/>
    <property type="evidence" value="ECO:0007669"/>
    <property type="project" value="UniProtKB-KW"/>
</dbReference>